<evidence type="ECO:0000313" key="6">
    <source>
        <dbReference type="Proteomes" id="UP000614261"/>
    </source>
</evidence>
<dbReference type="SUPFAM" id="SSF53474">
    <property type="entry name" value="alpha/beta-Hydrolases"/>
    <property type="match status" value="1"/>
</dbReference>
<reference evidence="6" key="1">
    <citation type="journal article" date="2019" name="Int. J. Syst. Evol. Microbiol.">
        <title>The Global Catalogue of Microorganisms (GCM) 10K type strain sequencing project: providing services to taxonomists for standard genome sequencing and annotation.</title>
        <authorList>
            <consortium name="The Broad Institute Genomics Platform"/>
            <consortium name="The Broad Institute Genome Sequencing Center for Infectious Disease"/>
            <person name="Wu L."/>
            <person name="Ma J."/>
        </authorList>
    </citation>
    <scope>NUCLEOTIDE SEQUENCE [LARGE SCALE GENOMIC DNA]</scope>
    <source>
        <strain evidence="6">CGMCC 1.12851</strain>
    </source>
</reference>
<dbReference type="PANTHER" id="PTHR48081">
    <property type="entry name" value="AB HYDROLASE SUPERFAMILY PROTEIN C4A8.06C"/>
    <property type="match status" value="1"/>
</dbReference>
<proteinExistence type="inferred from homology"/>
<dbReference type="InterPro" id="IPR002168">
    <property type="entry name" value="Lipase_GDXG_HIS_AS"/>
</dbReference>
<evidence type="ECO:0000313" key="5">
    <source>
        <dbReference type="EMBL" id="GGB59720.1"/>
    </source>
</evidence>
<dbReference type="Gene3D" id="3.40.50.1820">
    <property type="entry name" value="alpha/beta hydrolase"/>
    <property type="match status" value="1"/>
</dbReference>
<accession>A0ABQ1J6B9</accession>
<protein>
    <submittedName>
        <fullName evidence="5">Acetylhydrolase</fullName>
    </submittedName>
</protein>
<dbReference type="RefSeq" id="WP_188513583.1">
    <property type="nucleotide sequence ID" value="NZ_BMGD01000002.1"/>
</dbReference>
<dbReference type="PROSITE" id="PS01173">
    <property type="entry name" value="LIPASE_GDXG_HIS"/>
    <property type="match status" value="1"/>
</dbReference>
<evidence type="ECO:0000259" key="4">
    <source>
        <dbReference type="Pfam" id="PF07859"/>
    </source>
</evidence>
<evidence type="ECO:0000256" key="2">
    <source>
        <dbReference type="ARBA" id="ARBA00022801"/>
    </source>
</evidence>
<keyword evidence="6" id="KW-1185">Reference proteome</keyword>
<organism evidence="5 6">
    <name type="scientific">Blastomonas aquatica</name>
    <dbReference type="NCBI Taxonomy" id="1510276"/>
    <lineage>
        <taxon>Bacteria</taxon>
        <taxon>Pseudomonadati</taxon>
        <taxon>Pseudomonadota</taxon>
        <taxon>Alphaproteobacteria</taxon>
        <taxon>Sphingomonadales</taxon>
        <taxon>Sphingomonadaceae</taxon>
        <taxon>Blastomonas</taxon>
    </lineage>
</organism>
<dbReference type="Pfam" id="PF07859">
    <property type="entry name" value="Abhydrolase_3"/>
    <property type="match status" value="1"/>
</dbReference>
<dbReference type="InterPro" id="IPR029058">
    <property type="entry name" value="AB_hydrolase_fold"/>
</dbReference>
<feature type="domain" description="Alpha/beta hydrolase fold-3" evidence="4">
    <location>
        <begin position="99"/>
        <end position="302"/>
    </location>
</feature>
<dbReference type="InterPro" id="IPR013094">
    <property type="entry name" value="AB_hydrolase_3"/>
</dbReference>
<sequence length="328" mass="34821">MSDTIEMQRDDSEQDGAQGPAVRPDVAMLLAMLSASGAPPMNEMSPADAREAYRMMRFVADAEPTELAIVRDLTCPGPGGEIGLRYYDARETREAGPAIMFFHGGGFVIGDLESHHPFCTELAAKMDLPVIAVDYRLAPEHPFPAATDDCEAAARWLAGNAKTLGLDITGLVFTGDSAGGNLAIVITQALVANPAAVPVIAQAPLYPVVDSTQTGGSFTEFAEGYLLTADAMNWFGTAYAALAGDARNDCINGDLASMPPTLLVTAGLDPLRDQGRDFAARAIKAGIDVTYMEMRGTIHGFICLRKGIPSAQDDCDAIFRGMKAMLRL</sequence>
<dbReference type="EMBL" id="BMGD01000002">
    <property type="protein sequence ID" value="GGB59720.1"/>
    <property type="molecule type" value="Genomic_DNA"/>
</dbReference>
<name>A0ABQ1J6B9_9SPHN</name>
<dbReference type="InterPro" id="IPR050300">
    <property type="entry name" value="GDXG_lipolytic_enzyme"/>
</dbReference>
<dbReference type="Proteomes" id="UP000614261">
    <property type="component" value="Unassembled WGS sequence"/>
</dbReference>
<feature type="compositionally biased region" description="Basic and acidic residues" evidence="3">
    <location>
        <begin position="1"/>
        <end position="11"/>
    </location>
</feature>
<evidence type="ECO:0000256" key="3">
    <source>
        <dbReference type="SAM" id="MobiDB-lite"/>
    </source>
</evidence>
<evidence type="ECO:0000256" key="1">
    <source>
        <dbReference type="ARBA" id="ARBA00010515"/>
    </source>
</evidence>
<comment type="similarity">
    <text evidence="1">Belongs to the 'GDXG' lipolytic enzyme family.</text>
</comment>
<dbReference type="PANTHER" id="PTHR48081:SF8">
    <property type="entry name" value="ALPHA_BETA HYDROLASE FOLD-3 DOMAIN-CONTAINING PROTEIN-RELATED"/>
    <property type="match status" value="1"/>
</dbReference>
<keyword evidence="2" id="KW-0378">Hydrolase</keyword>
<gene>
    <name evidence="5" type="ORF">GCM10010833_13180</name>
</gene>
<comment type="caution">
    <text evidence="5">The sequence shown here is derived from an EMBL/GenBank/DDBJ whole genome shotgun (WGS) entry which is preliminary data.</text>
</comment>
<feature type="region of interest" description="Disordered" evidence="3">
    <location>
        <begin position="1"/>
        <end position="20"/>
    </location>
</feature>